<dbReference type="EnsemblMetazoa" id="AFUN014220-RA">
    <property type="protein sequence ID" value="AFUN014220-PA"/>
    <property type="gene ID" value="AFUN014220"/>
</dbReference>
<evidence type="ECO:0000313" key="1">
    <source>
        <dbReference type="EnsemblMetazoa" id="AFUN014220-PA"/>
    </source>
</evidence>
<proteinExistence type="predicted"/>
<accession>A0A182S157</accession>
<name>A0A182S157_ANOFN</name>
<dbReference type="AlphaFoldDB" id="A0A182S157"/>
<organism evidence="1">
    <name type="scientific">Anopheles funestus</name>
    <name type="common">African malaria mosquito</name>
    <dbReference type="NCBI Taxonomy" id="62324"/>
    <lineage>
        <taxon>Eukaryota</taxon>
        <taxon>Metazoa</taxon>
        <taxon>Ecdysozoa</taxon>
        <taxon>Arthropoda</taxon>
        <taxon>Hexapoda</taxon>
        <taxon>Insecta</taxon>
        <taxon>Pterygota</taxon>
        <taxon>Neoptera</taxon>
        <taxon>Endopterygota</taxon>
        <taxon>Diptera</taxon>
        <taxon>Nematocera</taxon>
        <taxon>Culicoidea</taxon>
        <taxon>Culicidae</taxon>
        <taxon>Anophelinae</taxon>
        <taxon>Anopheles</taxon>
    </lineage>
</organism>
<dbReference type="VEuPathDB" id="VectorBase:AFUN014220"/>
<sequence>MRENFSYCSFLNEILSRQRRVRRNNRSSHSALRTITKGLQVSVPKKASQHLPHRKKQFQKAVDIFIHSSCKFDRVNEPQRNRAPTNRSHKLTGRMASKFLTLPRADQHQYLNCADMMETANQVTVCSDPFLLFLQDFTKECNVINALEREHLYMAGGNQAVNHMQNELNDIVDIDDPVLDGLPTVDQILSVAKLAWNELSDEAREPYRFRAIMAALFPKSMDQAF</sequence>
<protein>
    <submittedName>
        <fullName evidence="1">Uncharacterized protein</fullName>
    </submittedName>
</protein>
<reference evidence="1" key="1">
    <citation type="submission" date="2020-05" db="UniProtKB">
        <authorList>
            <consortium name="EnsemblMetazoa"/>
        </authorList>
    </citation>
    <scope>IDENTIFICATION</scope>
    <source>
        <strain evidence="1">FUMOZ</strain>
    </source>
</reference>